<evidence type="ECO:0000313" key="1">
    <source>
        <dbReference type="EMBL" id="KMZ68143.1"/>
    </source>
</evidence>
<name>A0A0K9PGH3_ZOSMR</name>
<dbReference type="EMBL" id="LFYR01000863">
    <property type="protein sequence ID" value="KMZ68143.1"/>
    <property type="molecule type" value="Genomic_DNA"/>
</dbReference>
<comment type="caution">
    <text evidence="1">The sequence shown here is derived from an EMBL/GenBank/DDBJ whole genome shotgun (WGS) entry which is preliminary data.</text>
</comment>
<sequence>MKSSIETQKPEFTRLVWFSSLFMTEAFRASNVAETNMIMDIIFTIYKNNMFLRGWHSIMHSEEQRKSKSET</sequence>
<proteinExistence type="predicted"/>
<evidence type="ECO:0000313" key="2">
    <source>
        <dbReference type="Proteomes" id="UP000036987"/>
    </source>
</evidence>
<reference evidence="2" key="1">
    <citation type="journal article" date="2016" name="Nature">
        <title>The genome of the seagrass Zostera marina reveals angiosperm adaptation to the sea.</title>
        <authorList>
            <person name="Olsen J.L."/>
            <person name="Rouze P."/>
            <person name="Verhelst B."/>
            <person name="Lin Y.-C."/>
            <person name="Bayer T."/>
            <person name="Collen J."/>
            <person name="Dattolo E."/>
            <person name="De Paoli E."/>
            <person name="Dittami S."/>
            <person name="Maumus F."/>
            <person name="Michel G."/>
            <person name="Kersting A."/>
            <person name="Lauritano C."/>
            <person name="Lohaus R."/>
            <person name="Toepel M."/>
            <person name="Tonon T."/>
            <person name="Vanneste K."/>
            <person name="Amirebrahimi M."/>
            <person name="Brakel J."/>
            <person name="Bostroem C."/>
            <person name="Chovatia M."/>
            <person name="Grimwood J."/>
            <person name="Jenkins J.W."/>
            <person name="Jueterbock A."/>
            <person name="Mraz A."/>
            <person name="Stam W.T."/>
            <person name="Tice H."/>
            <person name="Bornberg-Bauer E."/>
            <person name="Green P.J."/>
            <person name="Pearson G.A."/>
            <person name="Procaccini G."/>
            <person name="Duarte C.M."/>
            <person name="Schmutz J."/>
            <person name="Reusch T.B.H."/>
            <person name="Van de Peer Y."/>
        </authorList>
    </citation>
    <scope>NUCLEOTIDE SEQUENCE [LARGE SCALE GENOMIC DNA]</scope>
    <source>
        <strain evidence="2">cv. Finnish</strain>
    </source>
</reference>
<gene>
    <name evidence="1" type="ORF">ZOSMA_249G00040</name>
</gene>
<dbReference type="AlphaFoldDB" id="A0A0K9PGH3"/>
<organism evidence="1 2">
    <name type="scientific">Zostera marina</name>
    <name type="common">Eelgrass</name>
    <dbReference type="NCBI Taxonomy" id="29655"/>
    <lineage>
        <taxon>Eukaryota</taxon>
        <taxon>Viridiplantae</taxon>
        <taxon>Streptophyta</taxon>
        <taxon>Embryophyta</taxon>
        <taxon>Tracheophyta</taxon>
        <taxon>Spermatophyta</taxon>
        <taxon>Magnoliopsida</taxon>
        <taxon>Liliopsida</taxon>
        <taxon>Zosteraceae</taxon>
        <taxon>Zostera</taxon>
    </lineage>
</organism>
<dbReference type="Proteomes" id="UP000036987">
    <property type="component" value="Unassembled WGS sequence"/>
</dbReference>
<protein>
    <submittedName>
        <fullName evidence="1">Uncharacterized protein</fullName>
    </submittedName>
</protein>
<accession>A0A0K9PGH3</accession>
<keyword evidence="2" id="KW-1185">Reference proteome</keyword>